<reference evidence="1" key="1">
    <citation type="submission" date="2022-03" db="EMBL/GenBank/DDBJ databases">
        <authorList>
            <person name="Tunstrom K."/>
        </authorList>
    </citation>
    <scope>NUCLEOTIDE SEQUENCE</scope>
</reference>
<name>A0AAU9TIJ8_EUPED</name>
<gene>
    <name evidence="1" type="ORF">EEDITHA_LOCUS2378</name>
</gene>
<keyword evidence="2" id="KW-1185">Reference proteome</keyword>
<protein>
    <submittedName>
        <fullName evidence="1">Uncharacterized protein</fullName>
    </submittedName>
</protein>
<proteinExistence type="predicted"/>
<accession>A0AAU9TIJ8</accession>
<organism evidence="1 2">
    <name type="scientific">Euphydryas editha</name>
    <name type="common">Edith's checkerspot</name>
    <dbReference type="NCBI Taxonomy" id="104508"/>
    <lineage>
        <taxon>Eukaryota</taxon>
        <taxon>Metazoa</taxon>
        <taxon>Ecdysozoa</taxon>
        <taxon>Arthropoda</taxon>
        <taxon>Hexapoda</taxon>
        <taxon>Insecta</taxon>
        <taxon>Pterygota</taxon>
        <taxon>Neoptera</taxon>
        <taxon>Endopterygota</taxon>
        <taxon>Lepidoptera</taxon>
        <taxon>Glossata</taxon>
        <taxon>Ditrysia</taxon>
        <taxon>Papilionoidea</taxon>
        <taxon>Nymphalidae</taxon>
        <taxon>Nymphalinae</taxon>
        <taxon>Euphydryas</taxon>
    </lineage>
</organism>
<dbReference type="Proteomes" id="UP001153954">
    <property type="component" value="Unassembled WGS sequence"/>
</dbReference>
<comment type="caution">
    <text evidence="1">The sequence shown here is derived from an EMBL/GenBank/DDBJ whole genome shotgun (WGS) entry which is preliminary data.</text>
</comment>
<evidence type="ECO:0000313" key="2">
    <source>
        <dbReference type="Proteomes" id="UP001153954"/>
    </source>
</evidence>
<dbReference type="EMBL" id="CAKOGL010000004">
    <property type="protein sequence ID" value="CAH2085947.1"/>
    <property type="molecule type" value="Genomic_DNA"/>
</dbReference>
<dbReference type="AlphaFoldDB" id="A0AAU9TIJ8"/>
<sequence>MTRIDNAINSYEPWDHKKSLSQESEMFINTCLKQEQPNQLNSKSCGQTYASYCETCMVVHLEFQMRIVSKRSLMLTNVLQGFRIGGRILILCNHVNSEGESRQRSGDDEGIEMVVLFETA</sequence>
<evidence type="ECO:0000313" key="1">
    <source>
        <dbReference type="EMBL" id="CAH2085947.1"/>
    </source>
</evidence>